<feature type="transmembrane region" description="Helical" evidence="5">
    <location>
        <begin position="6"/>
        <end position="27"/>
    </location>
</feature>
<evidence type="ECO:0000256" key="2">
    <source>
        <dbReference type="ARBA" id="ARBA00022692"/>
    </source>
</evidence>
<dbReference type="OrthoDB" id="9806253at2"/>
<proteinExistence type="predicted"/>
<organism evidence="7 8">
    <name type="scientific">Cerasibacillus quisquiliarum</name>
    <dbReference type="NCBI Taxonomy" id="227865"/>
    <lineage>
        <taxon>Bacteria</taxon>
        <taxon>Bacillati</taxon>
        <taxon>Bacillota</taxon>
        <taxon>Bacilli</taxon>
        <taxon>Bacillales</taxon>
        <taxon>Bacillaceae</taxon>
        <taxon>Cerasibacillus</taxon>
    </lineage>
</organism>
<evidence type="ECO:0000256" key="5">
    <source>
        <dbReference type="SAM" id="Phobius"/>
    </source>
</evidence>
<comment type="subcellular location">
    <subcellularLocation>
        <location evidence="1">Membrane</location>
        <topology evidence="1">Multi-pass membrane protein</topology>
    </subcellularLocation>
</comment>
<feature type="transmembrane region" description="Helical" evidence="5">
    <location>
        <begin position="55"/>
        <end position="72"/>
    </location>
</feature>
<dbReference type="InterPro" id="IPR002810">
    <property type="entry name" value="NfeD-like_C"/>
</dbReference>
<comment type="caution">
    <text evidence="7">The sequence shown here is derived from an EMBL/GenBank/DDBJ whole genome shotgun (WGS) entry which is preliminary data.</text>
</comment>
<evidence type="ECO:0000256" key="3">
    <source>
        <dbReference type="ARBA" id="ARBA00022989"/>
    </source>
</evidence>
<keyword evidence="3 5" id="KW-1133">Transmembrane helix</keyword>
<dbReference type="EMBL" id="BJXW01000012">
    <property type="protein sequence ID" value="GEN31089.1"/>
    <property type="molecule type" value="Genomic_DNA"/>
</dbReference>
<name>A0A511UWW6_9BACI</name>
<feature type="transmembrane region" description="Helical" evidence="5">
    <location>
        <begin position="32"/>
        <end position="49"/>
    </location>
</feature>
<dbReference type="Proteomes" id="UP000321491">
    <property type="component" value="Unassembled WGS sequence"/>
</dbReference>
<dbReference type="Gene3D" id="2.40.50.140">
    <property type="entry name" value="Nucleic acid-binding proteins"/>
    <property type="match status" value="1"/>
</dbReference>
<dbReference type="InterPro" id="IPR052165">
    <property type="entry name" value="Membrane_assoc_protease"/>
</dbReference>
<dbReference type="PANTHER" id="PTHR33507">
    <property type="entry name" value="INNER MEMBRANE PROTEIN YBBJ"/>
    <property type="match status" value="1"/>
</dbReference>
<dbReference type="InterPro" id="IPR012340">
    <property type="entry name" value="NA-bd_OB-fold"/>
</dbReference>
<evidence type="ECO:0000313" key="8">
    <source>
        <dbReference type="Proteomes" id="UP000321491"/>
    </source>
</evidence>
<keyword evidence="8" id="KW-1185">Reference proteome</keyword>
<feature type="transmembrane region" description="Helical" evidence="5">
    <location>
        <begin position="79"/>
        <end position="96"/>
    </location>
</feature>
<sequence>MQIFSYDWVGLFIVGFATMFLIGEVLVNMRGFFAILGLGFIIVYFSVYVEAESLILMLLMYFIGIILIIIDGKLLNDGTLSTIGAFSMILAVALPAPNFVAGVYAVLGVMIGATSSLLFLKVFKRRSMWTKITLKDQLTTEAGYISMNQAYSDLLGKEGTTITDMRPVGTIQIQGKEYSAITNGYWISKGTSIRVVEVDGTKILIEQMNNE</sequence>
<feature type="transmembrane region" description="Helical" evidence="5">
    <location>
        <begin position="102"/>
        <end position="123"/>
    </location>
</feature>
<dbReference type="Pfam" id="PF01957">
    <property type="entry name" value="NfeD"/>
    <property type="match status" value="1"/>
</dbReference>
<dbReference type="PANTHER" id="PTHR33507:SF3">
    <property type="entry name" value="INNER MEMBRANE PROTEIN YBBJ"/>
    <property type="match status" value="1"/>
</dbReference>
<protein>
    <recommendedName>
        <fullName evidence="6">NfeD-like C-terminal domain-containing protein</fullName>
    </recommendedName>
</protein>
<dbReference type="RefSeq" id="WP_146936962.1">
    <property type="nucleotide sequence ID" value="NZ_BJXW01000012.1"/>
</dbReference>
<keyword evidence="2 5" id="KW-0812">Transmembrane</keyword>
<dbReference type="GO" id="GO:0005886">
    <property type="term" value="C:plasma membrane"/>
    <property type="evidence" value="ECO:0007669"/>
    <property type="project" value="TreeGrafter"/>
</dbReference>
<keyword evidence="4 5" id="KW-0472">Membrane</keyword>
<feature type="domain" description="NfeD-like C-terminal" evidence="6">
    <location>
        <begin position="152"/>
        <end position="206"/>
    </location>
</feature>
<reference evidence="7 8" key="1">
    <citation type="submission" date="2019-07" db="EMBL/GenBank/DDBJ databases">
        <title>Whole genome shotgun sequence of Cerasibacillus quisquiliarum NBRC 102429.</title>
        <authorList>
            <person name="Hosoyama A."/>
            <person name="Uohara A."/>
            <person name="Ohji S."/>
            <person name="Ichikawa N."/>
        </authorList>
    </citation>
    <scope>NUCLEOTIDE SEQUENCE [LARGE SCALE GENOMIC DNA]</scope>
    <source>
        <strain evidence="7 8">NBRC 102429</strain>
    </source>
</reference>
<evidence type="ECO:0000256" key="1">
    <source>
        <dbReference type="ARBA" id="ARBA00004141"/>
    </source>
</evidence>
<evidence type="ECO:0000259" key="6">
    <source>
        <dbReference type="Pfam" id="PF01957"/>
    </source>
</evidence>
<gene>
    <name evidence="7" type="ORF">CQU01_13270</name>
</gene>
<accession>A0A511UWW6</accession>
<evidence type="ECO:0000256" key="4">
    <source>
        <dbReference type="ARBA" id="ARBA00023136"/>
    </source>
</evidence>
<dbReference type="SUPFAM" id="SSF141322">
    <property type="entry name" value="NfeD domain-like"/>
    <property type="match status" value="1"/>
</dbReference>
<evidence type="ECO:0000313" key="7">
    <source>
        <dbReference type="EMBL" id="GEN31089.1"/>
    </source>
</evidence>
<dbReference type="AlphaFoldDB" id="A0A511UWW6"/>